<evidence type="ECO:0000256" key="16">
    <source>
        <dbReference type="PROSITE-ProRule" id="PRU00209"/>
    </source>
</evidence>
<dbReference type="EMBL" id="BAUT01000068">
    <property type="protein sequence ID" value="GAE27846.1"/>
    <property type="molecule type" value="Genomic_DNA"/>
</dbReference>
<keyword evidence="7 16" id="KW-0820">tRNA-binding</keyword>
<dbReference type="PROSITE" id="PS50886">
    <property type="entry name" value="TRBD"/>
    <property type="match status" value="1"/>
</dbReference>
<evidence type="ECO:0000256" key="7">
    <source>
        <dbReference type="ARBA" id="ARBA00022555"/>
    </source>
</evidence>
<dbReference type="InterPro" id="IPR004495">
    <property type="entry name" value="Met-tRNA-synth_bsu_C"/>
</dbReference>
<keyword evidence="9" id="KW-0547">Nucleotide-binding</keyword>
<evidence type="ECO:0000256" key="1">
    <source>
        <dbReference type="ARBA" id="ARBA00003314"/>
    </source>
</evidence>
<evidence type="ECO:0000256" key="11">
    <source>
        <dbReference type="ARBA" id="ARBA00022884"/>
    </source>
</evidence>
<evidence type="ECO:0000256" key="3">
    <source>
        <dbReference type="ARBA" id="ARBA00011738"/>
    </source>
</evidence>
<dbReference type="EC" id="6.1.1.10" evidence="4"/>
<dbReference type="SUPFAM" id="SSF50249">
    <property type="entry name" value="Nucleic acid-binding proteins"/>
    <property type="match status" value="1"/>
</dbReference>
<evidence type="ECO:0000256" key="8">
    <source>
        <dbReference type="ARBA" id="ARBA00022598"/>
    </source>
</evidence>
<dbReference type="STRING" id="1236970.JCM9140_4008"/>
<evidence type="ECO:0000256" key="10">
    <source>
        <dbReference type="ARBA" id="ARBA00022840"/>
    </source>
</evidence>
<comment type="function">
    <text evidence="1">Is required not only for elongation of protein synthesis but also for the initiation of all mRNA translation through initiator tRNA(fMet) aminoacylation.</text>
</comment>
<evidence type="ECO:0000256" key="13">
    <source>
        <dbReference type="ARBA" id="ARBA00023146"/>
    </source>
</evidence>
<protein>
    <recommendedName>
        <fullName evidence="5">Methionine--tRNA ligase</fullName>
        <ecNumber evidence="4">6.1.1.10</ecNumber>
    </recommendedName>
    <alternativeName>
        <fullName evidence="14">Methionyl-tRNA synthetase</fullName>
    </alternativeName>
</protein>
<comment type="subunit">
    <text evidence="3">Homodimer.</text>
</comment>
<dbReference type="GO" id="GO:0000049">
    <property type="term" value="F:tRNA binding"/>
    <property type="evidence" value="ECO:0007669"/>
    <property type="project" value="UniProtKB-UniRule"/>
</dbReference>
<comment type="caution">
    <text evidence="18">The sequence shown here is derived from an EMBL/GenBank/DDBJ whole genome shotgun (WGS) entry which is preliminary data.</text>
</comment>
<accession>W4Q712</accession>
<keyword evidence="19" id="KW-1185">Reference proteome</keyword>
<evidence type="ECO:0000256" key="5">
    <source>
        <dbReference type="ARBA" id="ARBA00018753"/>
    </source>
</evidence>
<dbReference type="InterPro" id="IPR002547">
    <property type="entry name" value="tRNA-bd_dom"/>
</dbReference>
<name>W4Q712_9BACI</name>
<sequence length="124" mass="13492">MGGSSKKVEEEVPEVDENEITIDDFTKVELRVAEVLEAEPVKGADRLLKIQLDLGYEKRQVVSGIAKFYSPEDLVGKKVICVTNLKPVKLRGELSQGMILAGSKGKKLQLATIDGNLPNGAQVK</sequence>
<dbReference type="AlphaFoldDB" id="W4Q712"/>
<keyword evidence="12" id="KW-0648">Protein biosynthesis</keyword>
<keyword evidence="11 16" id="KW-0694">RNA-binding</keyword>
<proteinExistence type="predicted"/>
<keyword evidence="10" id="KW-0067">ATP-binding</keyword>
<dbReference type="Pfam" id="PF01588">
    <property type="entry name" value="tRNA_bind"/>
    <property type="match status" value="1"/>
</dbReference>
<keyword evidence="8" id="KW-0436">Ligase</keyword>
<evidence type="ECO:0000256" key="12">
    <source>
        <dbReference type="ARBA" id="ARBA00022917"/>
    </source>
</evidence>
<dbReference type="CDD" id="cd02800">
    <property type="entry name" value="tRNA_bind_EcMetRS_like"/>
    <property type="match status" value="1"/>
</dbReference>
<evidence type="ECO:0000313" key="18">
    <source>
        <dbReference type="EMBL" id="GAE27846.1"/>
    </source>
</evidence>
<reference evidence="18" key="1">
    <citation type="journal article" date="2014" name="Genome Announc.">
        <title>Draft Genome Sequences of Three Alkaliphilic Bacillus Strains, Bacillus wakoensis JCM 9140T, Bacillus akibai JCM 9157T, and Bacillus hemicellulosilyticus JCM 9152T.</title>
        <authorList>
            <person name="Yuki M."/>
            <person name="Oshima K."/>
            <person name="Suda W."/>
            <person name="Oshida Y."/>
            <person name="Kitamura K."/>
            <person name="Iida T."/>
            <person name="Hattori M."/>
            <person name="Ohkuma M."/>
        </authorList>
    </citation>
    <scope>NUCLEOTIDE SEQUENCE [LARGE SCALE GENOMIC DNA]</scope>
    <source>
        <strain evidence="18">JCM 9140</strain>
    </source>
</reference>
<dbReference type="FunFam" id="2.40.50.140:FF:000042">
    <property type="entry name" value="Methionine--tRNA ligase"/>
    <property type="match status" value="1"/>
</dbReference>
<evidence type="ECO:0000256" key="6">
    <source>
        <dbReference type="ARBA" id="ARBA00022490"/>
    </source>
</evidence>
<evidence type="ECO:0000256" key="9">
    <source>
        <dbReference type="ARBA" id="ARBA00022741"/>
    </source>
</evidence>
<keyword evidence="13 18" id="KW-0030">Aminoacyl-tRNA synthetase</keyword>
<dbReference type="InterPro" id="IPR051270">
    <property type="entry name" value="Tyrosine-tRNA_ligase_regulator"/>
</dbReference>
<dbReference type="GO" id="GO:0004825">
    <property type="term" value="F:methionine-tRNA ligase activity"/>
    <property type="evidence" value="ECO:0007669"/>
    <property type="project" value="UniProtKB-EC"/>
</dbReference>
<dbReference type="NCBIfam" id="TIGR00399">
    <property type="entry name" value="metG_C_term"/>
    <property type="match status" value="1"/>
</dbReference>
<evidence type="ECO:0000313" key="19">
    <source>
        <dbReference type="Proteomes" id="UP000018890"/>
    </source>
</evidence>
<gene>
    <name evidence="18" type="ORF">JCM9140_4008</name>
</gene>
<dbReference type="Proteomes" id="UP000018890">
    <property type="component" value="Unassembled WGS sequence"/>
</dbReference>
<evidence type="ECO:0000256" key="2">
    <source>
        <dbReference type="ARBA" id="ARBA00004496"/>
    </source>
</evidence>
<dbReference type="PANTHER" id="PTHR11586">
    <property type="entry name" value="TRNA-AMINOACYLATION COFACTOR ARC1 FAMILY MEMBER"/>
    <property type="match status" value="1"/>
</dbReference>
<evidence type="ECO:0000256" key="14">
    <source>
        <dbReference type="ARBA" id="ARBA00030904"/>
    </source>
</evidence>
<feature type="domain" description="TRNA-binding" evidence="17">
    <location>
        <begin position="24"/>
        <end position="124"/>
    </location>
</feature>
<evidence type="ECO:0000259" key="17">
    <source>
        <dbReference type="PROSITE" id="PS50886"/>
    </source>
</evidence>
<keyword evidence="6" id="KW-0963">Cytoplasm</keyword>
<dbReference type="PANTHER" id="PTHR11586:SF37">
    <property type="entry name" value="TRNA-BINDING DOMAIN-CONTAINING PROTEIN"/>
    <property type="match status" value="1"/>
</dbReference>
<comment type="catalytic activity">
    <reaction evidence="15">
        <text>tRNA(Met) + L-methionine + ATP = L-methionyl-tRNA(Met) + AMP + diphosphate</text>
        <dbReference type="Rhea" id="RHEA:13481"/>
        <dbReference type="Rhea" id="RHEA-COMP:9667"/>
        <dbReference type="Rhea" id="RHEA-COMP:9698"/>
        <dbReference type="ChEBI" id="CHEBI:30616"/>
        <dbReference type="ChEBI" id="CHEBI:33019"/>
        <dbReference type="ChEBI" id="CHEBI:57844"/>
        <dbReference type="ChEBI" id="CHEBI:78442"/>
        <dbReference type="ChEBI" id="CHEBI:78530"/>
        <dbReference type="ChEBI" id="CHEBI:456215"/>
        <dbReference type="EC" id="6.1.1.10"/>
    </reaction>
</comment>
<evidence type="ECO:0000256" key="15">
    <source>
        <dbReference type="ARBA" id="ARBA00047364"/>
    </source>
</evidence>
<dbReference type="GO" id="GO:0005524">
    <property type="term" value="F:ATP binding"/>
    <property type="evidence" value="ECO:0007669"/>
    <property type="project" value="UniProtKB-KW"/>
</dbReference>
<comment type="subcellular location">
    <subcellularLocation>
        <location evidence="2">Cytoplasm</location>
    </subcellularLocation>
</comment>
<organism evidence="18 19">
    <name type="scientific">Halalkalibacter wakoensis JCM 9140</name>
    <dbReference type="NCBI Taxonomy" id="1236970"/>
    <lineage>
        <taxon>Bacteria</taxon>
        <taxon>Bacillati</taxon>
        <taxon>Bacillota</taxon>
        <taxon>Bacilli</taxon>
        <taxon>Bacillales</taxon>
        <taxon>Bacillaceae</taxon>
        <taxon>Halalkalibacter</taxon>
    </lineage>
</organism>
<dbReference type="GO" id="GO:0005737">
    <property type="term" value="C:cytoplasm"/>
    <property type="evidence" value="ECO:0007669"/>
    <property type="project" value="UniProtKB-SubCell"/>
</dbReference>
<dbReference type="InterPro" id="IPR012340">
    <property type="entry name" value="NA-bd_OB-fold"/>
</dbReference>
<evidence type="ECO:0000256" key="4">
    <source>
        <dbReference type="ARBA" id="ARBA00012838"/>
    </source>
</evidence>
<dbReference type="Gene3D" id="2.40.50.140">
    <property type="entry name" value="Nucleic acid-binding proteins"/>
    <property type="match status" value="1"/>
</dbReference>
<dbReference type="GO" id="GO:0006431">
    <property type="term" value="P:methionyl-tRNA aminoacylation"/>
    <property type="evidence" value="ECO:0007669"/>
    <property type="project" value="InterPro"/>
</dbReference>